<accession>A0A6H5GGU9</accession>
<protein>
    <submittedName>
        <fullName evidence="2">Uncharacterized protein</fullName>
    </submittedName>
</protein>
<gene>
    <name evidence="2" type="ORF">NTEN_LOCUS7048</name>
</gene>
<dbReference type="AlphaFoldDB" id="A0A6H5GGU9"/>
<reference evidence="2 3" key="1">
    <citation type="submission" date="2020-02" db="EMBL/GenBank/DDBJ databases">
        <authorList>
            <person name="Ferguson B K."/>
        </authorList>
    </citation>
    <scope>NUCLEOTIDE SEQUENCE [LARGE SCALE GENOMIC DNA]</scope>
</reference>
<sequence>MEETSLSAPSRPAPPPSAPPRRLTFLRRHRNRFIRDRRADLFQLVQDRKLYGDKFCKNFFHSSHEGFPDSQRLNPYSCASSRRFPFPWQFIKSNKEPQFGSRGVSSKNKRSPRPMGVIAFFGTHFENKSTSHFRYESRGRSVSRIRLANSFSALYT</sequence>
<proteinExistence type="predicted"/>
<organism evidence="2 3">
    <name type="scientific">Nesidiocoris tenuis</name>
    <dbReference type="NCBI Taxonomy" id="355587"/>
    <lineage>
        <taxon>Eukaryota</taxon>
        <taxon>Metazoa</taxon>
        <taxon>Ecdysozoa</taxon>
        <taxon>Arthropoda</taxon>
        <taxon>Hexapoda</taxon>
        <taxon>Insecta</taxon>
        <taxon>Pterygota</taxon>
        <taxon>Neoptera</taxon>
        <taxon>Paraneoptera</taxon>
        <taxon>Hemiptera</taxon>
        <taxon>Heteroptera</taxon>
        <taxon>Panheteroptera</taxon>
        <taxon>Cimicomorpha</taxon>
        <taxon>Miridae</taxon>
        <taxon>Dicyphina</taxon>
        <taxon>Nesidiocoris</taxon>
    </lineage>
</organism>
<evidence type="ECO:0000313" key="2">
    <source>
        <dbReference type="EMBL" id="CAB0001261.1"/>
    </source>
</evidence>
<dbReference type="EMBL" id="CADCXU010010456">
    <property type="protein sequence ID" value="CAB0001261.1"/>
    <property type="molecule type" value="Genomic_DNA"/>
</dbReference>
<name>A0A6H5GGU9_9HEMI</name>
<keyword evidence="3" id="KW-1185">Reference proteome</keyword>
<evidence type="ECO:0000256" key="1">
    <source>
        <dbReference type="SAM" id="MobiDB-lite"/>
    </source>
</evidence>
<feature type="region of interest" description="Disordered" evidence="1">
    <location>
        <begin position="1"/>
        <end position="22"/>
    </location>
</feature>
<dbReference type="Proteomes" id="UP000479000">
    <property type="component" value="Unassembled WGS sequence"/>
</dbReference>
<evidence type="ECO:0000313" key="3">
    <source>
        <dbReference type="Proteomes" id="UP000479000"/>
    </source>
</evidence>